<name>U6MXE3_9EIME</name>
<evidence type="ECO:0000313" key="4">
    <source>
        <dbReference type="EMBL" id="CDJ68611.1"/>
    </source>
</evidence>
<dbReference type="CDD" id="cd05121">
    <property type="entry name" value="ABC1_ADCK3-like"/>
    <property type="match status" value="1"/>
</dbReference>
<dbReference type="EMBL" id="HG725573">
    <property type="protein sequence ID" value="CDJ68611.1"/>
    <property type="molecule type" value="Genomic_DNA"/>
</dbReference>
<dbReference type="InterPro" id="IPR051130">
    <property type="entry name" value="Mito_struct-func_regulator"/>
</dbReference>
<dbReference type="InterPro" id="IPR011009">
    <property type="entry name" value="Kinase-like_dom_sf"/>
</dbReference>
<dbReference type="Gene3D" id="3.40.710.10">
    <property type="entry name" value="DD-peptidase/beta-lactamase superfamily"/>
    <property type="match status" value="1"/>
</dbReference>
<proteinExistence type="predicted"/>
<dbReference type="Proteomes" id="UP000030754">
    <property type="component" value="Unassembled WGS sequence"/>
</dbReference>
<evidence type="ECO:0000259" key="3">
    <source>
        <dbReference type="Pfam" id="PF03109"/>
    </source>
</evidence>
<dbReference type="Pfam" id="PF03109">
    <property type="entry name" value="ABC1"/>
    <property type="match status" value="1"/>
</dbReference>
<feature type="region of interest" description="Disordered" evidence="1">
    <location>
        <begin position="825"/>
        <end position="902"/>
    </location>
</feature>
<feature type="compositionally biased region" description="Polar residues" evidence="1">
    <location>
        <begin position="827"/>
        <end position="837"/>
    </location>
</feature>
<reference evidence="4" key="1">
    <citation type="submission" date="2013-10" db="EMBL/GenBank/DDBJ databases">
        <title>Genomic analysis of the causative agents of coccidiosis in chickens.</title>
        <authorList>
            <person name="Reid A.J."/>
            <person name="Blake D."/>
            <person name="Billington K."/>
            <person name="Browne H."/>
            <person name="Dunn M."/>
            <person name="Hung S."/>
            <person name="Kawahara F."/>
            <person name="Miranda-Saavedra D."/>
            <person name="Mourier T."/>
            <person name="Nagra H."/>
            <person name="Otto T.D."/>
            <person name="Rawlings N."/>
            <person name="Sanchez A."/>
            <person name="Sanders M."/>
            <person name="Subramaniam C."/>
            <person name="Tay Y."/>
            <person name="Dear P."/>
            <person name="Doerig C."/>
            <person name="Gruber A."/>
            <person name="Parkinson J."/>
            <person name="Shirley M."/>
            <person name="Wan K.L."/>
            <person name="Berriman M."/>
            <person name="Tomley F."/>
            <person name="Pain A."/>
        </authorList>
    </citation>
    <scope>NUCLEOTIDE SEQUENCE [LARGE SCALE GENOMIC DNA]</scope>
    <source>
        <strain evidence="4">Houghton</strain>
    </source>
</reference>
<feature type="compositionally biased region" description="Basic and acidic residues" evidence="1">
    <location>
        <begin position="1070"/>
        <end position="1081"/>
    </location>
</feature>
<organism evidence="4 5">
    <name type="scientific">Eimeria necatrix</name>
    <dbReference type="NCBI Taxonomy" id="51315"/>
    <lineage>
        <taxon>Eukaryota</taxon>
        <taxon>Sar</taxon>
        <taxon>Alveolata</taxon>
        <taxon>Apicomplexa</taxon>
        <taxon>Conoidasida</taxon>
        <taxon>Coccidia</taxon>
        <taxon>Eucoccidiorida</taxon>
        <taxon>Eimeriorina</taxon>
        <taxon>Eimeriidae</taxon>
        <taxon>Eimeria</taxon>
    </lineage>
</organism>
<reference evidence="4" key="2">
    <citation type="submission" date="2013-10" db="EMBL/GenBank/DDBJ databases">
        <authorList>
            <person name="Aslett M."/>
        </authorList>
    </citation>
    <scope>NUCLEOTIDE SEQUENCE [LARGE SCALE GENOMIC DNA]</scope>
    <source>
        <strain evidence="4">Houghton</strain>
    </source>
</reference>
<evidence type="ECO:0000259" key="2">
    <source>
        <dbReference type="Pfam" id="PF00144"/>
    </source>
</evidence>
<feature type="region of interest" description="Disordered" evidence="1">
    <location>
        <begin position="1066"/>
        <end position="1105"/>
    </location>
</feature>
<feature type="compositionally biased region" description="Polar residues" evidence="1">
    <location>
        <begin position="1094"/>
        <end position="1105"/>
    </location>
</feature>
<feature type="domain" description="Beta-lactamase-related" evidence="2">
    <location>
        <begin position="510"/>
        <end position="699"/>
    </location>
</feature>
<feature type="domain" description="ABC1 atypical kinase-like" evidence="3">
    <location>
        <begin position="122"/>
        <end position="368"/>
    </location>
</feature>
<dbReference type="InterPro" id="IPR004147">
    <property type="entry name" value="ABC1_dom"/>
</dbReference>
<accession>U6MXE3</accession>
<evidence type="ECO:0000313" key="5">
    <source>
        <dbReference type="Proteomes" id="UP000030754"/>
    </source>
</evidence>
<feature type="compositionally biased region" description="Polar residues" evidence="1">
    <location>
        <begin position="844"/>
        <end position="860"/>
    </location>
</feature>
<protein>
    <submittedName>
        <fullName evidence="4">ABC1 family beta-lactamase, putative</fullName>
    </submittedName>
</protein>
<dbReference type="SUPFAM" id="SSF56601">
    <property type="entry name" value="beta-lactamase/transpeptidase-like"/>
    <property type="match status" value="2"/>
</dbReference>
<feature type="compositionally biased region" description="Low complexity" evidence="1">
    <location>
        <begin position="873"/>
        <end position="886"/>
    </location>
</feature>
<dbReference type="SUPFAM" id="SSF56112">
    <property type="entry name" value="Protein kinase-like (PK-like)"/>
    <property type="match status" value="1"/>
</dbReference>
<dbReference type="InterPro" id="IPR012338">
    <property type="entry name" value="Beta-lactam/transpept-like"/>
</dbReference>
<dbReference type="OrthoDB" id="427480at2759"/>
<dbReference type="PANTHER" id="PTHR43173:SF3">
    <property type="entry name" value="ABC1 FAMILY PROTEIN"/>
    <property type="match status" value="1"/>
</dbReference>
<dbReference type="VEuPathDB" id="ToxoDB:ENH_00056510"/>
<sequence>MRGPPIKQTRPLIAGFQLLQYLLSESVSSDAGGQGAASASAVDRSTLWCWSNVYLGWKVAQARSRALPQDKQAAYWEQRHEHFANLVWDNIKELKGWWVKVGQFLSTRSDLLPQQYIHHLIKLQDMMPTTPFEVIEKTLRTELGDLNLIFSKIDEKPLASASIGQVHRAWLLDGTAVVVKVQHADVESLLMHDMANLKQLSWAFGMLEQGMNLAPILEEWQKAASKELDFRFEYAHQQRAFESAERSGIGVIIPKCYSNLVTKSVMVMEYIEGFKVTDTAKLDLYGVDRRELMYKLCDSFAYQIHIDGLFNGDPHPGNILVSIDPVTKEAKPVILDWGLVKEFDSKGQTAFSKLVYSVASMDVMGLMEAFEHMGFQFKEKKGAVVDPEIYMEALRVAFRQGEVEKKETEELHKAAGETVQAAVKAGINRKKIQEANPLEDWPKDIIFFVRVASLLHGLCVQLQVHIPFLEIMVRRAQECLFNRYQPPSPLIYNYFLGGRGAAKCSLQQRLNRLLRRLVEQKLVLGCQVAVCFQGEMIIDAAIGQMGPVDTRPVTRDSLFCGYCTTKGILSTALLQLVSSGELELDDAVSSWWDGFIRYGKRGITVQQLLTHQAGLHRALPADLTLSRLADYSEMVRIVEDASPACTPGSCGRYAYLTYGWAVSELVRCVSGVSIDAFIRERLLEPLGLEDEIFMRLPQEAEQTSSADQPSQISASVFLESKKTTSSALLENKKATPLLNSSTPCSPSLRQATSDNSRTVPSTQCALHVTSSLELHPSSHSGEEKPPLAERIVTVYSSSGSAATNSGLPRTFQSANSPLAYPSCLSGGPQQFSPTELSPSFLLPGSQTSRVDTPEAGSSNREVQDHEDSRSRHNSNNSLRSLRSPLSDSERARQRTENNSDFSVFNRPLESRVIGETDSSRRMLQVDDAASDRSKCSSITFTHGTQNSEKVHQLSAFPKEVEIVTADTPFFWRLTSARRKISFSPMTQEEVLQRLKQTKGRLESTKGDGVPSSKDSHTRRSIASAMRQRRCRLRNMKGNSGPLEQIREVKISSTRSAESLPDVFSRARAARHAEDERQKSEEEGALSHSDALTEGLQTPESDSDSACITPAAPGSAPRVSVLELIKTKPHVMDPLIYDSLRIVNQLIPPTNCRCTARALAKFYAALGEGRIISKPLLDAARVAHTVDPTLEALLLTGGGSRTWGLGYQLYECLYLSPPGWGGIRLGQGSQAGATLLHSRKPSTAEYVSRRSRRSRDSNIFASFGSNAGPVFQNDVEALLRDRGLSSSHPWGATLGLKPRGVVGFGHGDVGGSVALCFPEMNLSISILLNDVLAGPEASQLILDFLLMCFGLQPKWQTQVSIDELLENLTPPLSQS</sequence>
<dbReference type="PANTHER" id="PTHR43173">
    <property type="entry name" value="ABC1 FAMILY PROTEIN"/>
    <property type="match status" value="1"/>
</dbReference>
<dbReference type="RefSeq" id="XP_013437078.1">
    <property type="nucleotide sequence ID" value="XM_013581624.1"/>
</dbReference>
<dbReference type="GeneID" id="25475794"/>
<feature type="region of interest" description="Disordered" evidence="1">
    <location>
        <begin position="997"/>
        <end position="1027"/>
    </location>
</feature>
<feature type="compositionally biased region" description="Basic and acidic residues" evidence="1">
    <location>
        <begin position="887"/>
        <end position="897"/>
    </location>
</feature>
<feature type="region of interest" description="Disordered" evidence="1">
    <location>
        <begin position="738"/>
        <end position="762"/>
    </location>
</feature>
<evidence type="ECO:0000256" key="1">
    <source>
        <dbReference type="SAM" id="MobiDB-lite"/>
    </source>
</evidence>
<dbReference type="InterPro" id="IPR001466">
    <property type="entry name" value="Beta-lactam-related"/>
</dbReference>
<keyword evidence="5" id="KW-1185">Reference proteome</keyword>
<dbReference type="Pfam" id="PF00144">
    <property type="entry name" value="Beta-lactamase"/>
    <property type="match status" value="1"/>
</dbReference>
<feature type="compositionally biased region" description="Basic and acidic residues" evidence="1">
    <location>
        <begin position="861"/>
        <end position="870"/>
    </location>
</feature>
<gene>
    <name evidence="4" type="ORF">ENH_00056510</name>
</gene>